<dbReference type="OrthoDB" id="1523598at2"/>
<evidence type="ECO:0000313" key="4">
    <source>
        <dbReference type="Proteomes" id="UP000215181"/>
    </source>
</evidence>
<evidence type="ECO:0000259" key="1">
    <source>
        <dbReference type="Pfam" id="PF01471"/>
    </source>
</evidence>
<dbReference type="InterPro" id="IPR002477">
    <property type="entry name" value="Peptidoglycan-bd-like"/>
</dbReference>
<feature type="domain" description="N-acetylmuramidase" evidence="2">
    <location>
        <begin position="88"/>
        <end position="261"/>
    </location>
</feature>
<dbReference type="InterPro" id="IPR036365">
    <property type="entry name" value="PGBD-like_sf"/>
</dbReference>
<dbReference type="AlphaFoldDB" id="A0A235EW24"/>
<organism evidence="3 4">
    <name type="scientific">Thauera propionica</name>
    <dbReference type="NCBI Taxonomy" id="2019431"/>
    <lineage>
        <taxon>Bacteria</taxon>
        <taxon>Pseudomonadati</taxon>
        <taxon>Pseudomonadota</taxon>
        <taxon>Betaproteobacteria</taxon>
        <taxon>Rhodocyclales</taxon>
        <taxon>Zoogloeaceae</taxon>
        <taxon>Thauera</taxon>
    </lineage>
</organism>
<evidence type="ECO:0000259" key="2">
    <source>
        <dbReference type="Pfam" id="PF11860"/>
    </source>
</evidence>
<dbReference type="InterPro" id="IPR024408">
    <property type="entry name" value="Muramidase"/>
</dbReference>
<dbReference type="Gene3D" id="1.10.101.10">
    <property type="entry name" value="PGBD-like superfamily/PGBD"/>
    <property type="match status" value="1"/>
</dbReference>
<feature type="domain" description="Peptidoglycan binding-like" evidence="1">
    <location>
        <begin position="8"/>
        <end position="62"/>
    </location>
</feature>
<keyword evidence="4" id="KW-1185">Reference proteome</keyword>
<dbReference type="InterPro" id="IPR036366">
    <property type="entry name" value="PGBDSf"/>
</dbReference>
<gene>
    <name evidence="3" type="ORF">CGK74_13670</name>
</gene>
<dbReference type="Pfam" id="PF01471">
    <property type="entry name" value="PG_binding_1"/>
    <property type="match status" value="1"/>
</dbReference>
<accession>A0A235EW24</accession>
<sequence length="281" mass="30662">MLKLGSHGAAVRTLQALLKADGARIAVDGWFGPATLAAVRDAQRRYGLVIDGIAGPKTLAALQSDHRTPRHLSALDLEHAAQDLGVPLAAVRAVNEVESRGTGFLPDDRPVILYERHIMHRRLKARGVQPDTLAALVARHPDLINPQRGGYLGGTAEHARLTAASRIHPDAAIESCSWGLFQIMGWHWQALGYASPQRWAELMSTTEGYQLRAFVAFVQADPALHAALRELRWATFARLYNGPDYRANLYDVRLARAYARYALEGDMPIAAPPSSTTPATA</sequence>
<dbReference type="SUPFAM" id="SSF47090">
    <property type="entry name" value="PGBD-like"/>
    <property type="match status" value="1"/>
</dbReference>
<dbReference type="EMBL" id="NOIH01000015">
    <property type="protein sequence ID" value="OYD53258.1"/>
    <property type="molecule type" value="Genomic_DNA"/>
</dbReference>
<dbReference type="RefSeq" id="WP_094268999.1">
    <property type="nucleotide sequence ID" value="NZ_NOIH01000015.1"/>
</dbReference>
<evidence type="ECO:0000313" key="3">
    <source>
        <dbReference type="EMBL" id="OYD53258.1"/>
    </source>
</evidence>
<name>A0A235EW24_9RHOO</name>
<reference evidence="3 4" key="1">
    <citation type="submission" date="2017-07" db="EMBL/GenBank/DDBJ databases">
        <title>Thauera sp. KNDSS-Mac4 genome sequence and assembly.</title>
        <authorList>
            <person name="Mayilraj S."/>
        </authorList>
    </citation>
    <scope>NUCLEOTIDE SEQUENCE [LARGE SCALE GENOMIC DNA]</scope>
    <source>
        <strain evidence="3 4">KNDSS-Mac4</strain>
    </source>
</reference>
<protein>
    <submittedName>
        <fullName evidence="3">Peptidoglycan-binding protein</fullName>
    </submittedName>
</protein>
<comment type="caution">
    <text evidence="3">The sequence shown here is derived from an EMBL/GenBank/DDBJ whole genome shotgun (WGS) entry which is preliminary data.</text>
</comment>
<dbReference type="Pfam" id="PF11860">
    <property type="entry name" value="Muramidase"/>
    <property type="match status" value="1"/>
</dbReference>
<dbReference type="Proteomes" id="UP000215181">
    <property type="component" value="Unassembled WGS sequence"/>
</dbReference>
<proteinExistence type="predicted"/>